<dbReference type="Pfam" id="PF00672">
    <property type="entry name" value="HAMP"/>
    <property type="match status" value="1"/>
</dbReference>
<dbReference type="CDD" id="cd06225">
    <property type="entry name" value="HAMP"/>
    <property type="match status" value="1"/>
</dbReference>
<dbReference type="GO" id="GO:0005524">
    <property type="term" value="F:ATP binding"/>
    <property type="evidence" value="ECO:0007669"/>
    <property type="project" value="UniProtKB-KW"/>
</dbReference>
<dbReference type="SMART" id="SM00387">
    <property type="entry name" value="HATPase_c"/>
    <property type="match status" value="1"/>
</dbReference>
<dbReference type="SMART" id="SM00304">
    <property type="entry name" value="HAMP"/>
    <property type="match status" value="1"/>
</dbReference>
<dbReference type="GO" id="GO:0000155">
    <property type="term" value="F:phosphorelay sensor kinase activity"/>
    <property type="evidence" value="ECO:0007669"/>
    <property type="project" value="InterPro"/>
</dbReference>
<evidence type="ECO:0000313" key="14">
    <source>
        <dbReference type="EMBL" id="NML28049.1"/>
    </source>
</evidence>
<dbReference type="PROSITE" id="PS50109">
    <property type="entry name" value="HIS_KIN"/>
    <property type="match status" value="1"/>
</dbReference>
<evidence type="ECO:0000259" key="13">
    <source>
        <dbReference type="PROSITE" id="PS50885"/>
    </source>
</evidence>
<accession>A0A848G9B8</accession>
<name>A0A848G9B8_9RHOO</name>
<dbReference type="PANTHER" id="PTHR44936">
    <property type="entry name" value="SENSOR PROTEIN CREC"/>
    <property type="match status" value="1"/>
</dbReference>
<feature type="compositionally biased region" description="Pro residues" evidence="10">
    <location>
        <begin position="158"/>
        <end position="173"/>
    </location>
</feature>
<reference evidence="14 15" key="1">
    <citation type="submission" date="2020-04" db="EMBL/GenBank/DDBJ databases">
        <title>Zoogloea sp. G-4-1-14 isolated from soil.</title>
        <authorList>
            <person name="Dahal R.H."/>
        </authorList>
    </citation>
    <scope>NUCLEOTIDE SEQUENCE [LARGE SCALE GENOMIC DNA]</scope>
    <source>
        <strain evidence="14 15">G-4-1-14</strain>
    </source>
</reference>
<dbReference type="AlphaFoldDB" id="A0A848G9B8"/>
<keyword evidence="7" id="KW-0547">Nucleotide-binding</keyword>
<evidence type="ECO:0000313" key="15">
    <source>
        <dbReference type="Proteomes" id="UP000580043"/>
    </source>
</evidence>
<evidence type="ECO:0000256" key="6">
    <source>
        <dbReference type="ARBA" id="ARBA00022679"/>
    </source>
</evidence>
<proteinExistence type="predicted"/>
<organism evidence="14 15">
    <name type="scientific">Zoogloea dura</name>
    <dbReference type="NCBI Taxonomy" id="2728840"/>
    <lineage>
        <taxon>Bacteria</taxon>
        <taxon>Pseudomonadati</taxon>
        <taxon>Pseudomonadota</taxon>
        <taxon>Betaproteobacteria</taxon>
        <taxon>Rhodocyclales</taxon>
        <taxon>Zoogloeaceae</taxon>
        <taxon>Zoogloea</taxon>
    </lineage>
</organism>
<feature type="domain" description="Histidine kinase" evidence="12">
    <location>
        <begin position="257"/>
        <end position="468"/>
    </location>
</feature>
<feature type="domain" description="HAMP" evidence="13">
    <location>
        <begin position="194"/>
        <end position="249"/>
    </location>
</feature>
<dbReference type="CDD" id="cd00082">
    <property type="entry name" value="HisKA"/>
    <property type="match status" value="1"/>
</dbReference>
<dbReference type="InterPro" id="IPR036890">
    <property type="entry name" value="HATPase_C_sf"/>
</dbReference>
<dbReference type="PROSITE" id="PS50885">
    <property type="entry name" value="HAMP"/>
    <property type="match status" value="1"/>
</dbReference>
<keyword evidence="11" id="KW-0812">Transmembrane</keyword>
<comment type="catalytic activity">
    <reaction evidence="1">
        <text>ATP + protein L-histidine = ADP + protein N-phospho-L-histidine.</text>
        <dbReference type="EC" id="2.7.13.3"/>
    </reaction>
</comment>
<dbReference type="InterPro" id="IPR036097">
    <property type="entry name" value="HisK_dim/P_sf"/>
</dbReference>
<dbReference type="RefSeq" id="WP_169147582.1">
    <property type="nucleotide sequence ID" value="NZ_JABBGA010000021.1"/>
</dbReference>
<keyword evidence="9" id="KW-0067">ATP-binding</keyword>
<dbReference type="Gene3D" id="3.30.565.10">
    <property type="entry name" value="Histidine kinase-like ATPase, C-terminal domain"/>
    <property type="match status" value="1"/>
</dbReference>
<keyword evidence="6" id="KW-0808">Transferase</keyword>
<dbReference type="Gene3D" id="1.10.8.500">
    <property type="entry name" value="HAMP domain in histidine kinase"/>
    <property type="match status" value="1"/>
</dbReference>
<evidence type="ECO:0000256" key="2">
    <source>
        <dbReference type="ARBA" id="ARBA00004651"/>
    </source>
</evidence>
<gene>
    <name evidence="14" type="ORF">HHL15_20015</name>
</gene>
<evidence type="ECO:0000256" key="9">
    <source>
        <dbReference type="ARBA" id="ARBA00022840"/>
    </source>
</evidence>
<keyword evidence="8" id="KW-0418">Kinase</keyword>
<dbReference type="InterPro" id="IPR003661">
    <property type="entry name" value="HisK_dim/P_dom"/>
</dbReference>
<dbReference type="Pfam" id="PF02518">
    <property type="entry name" value="HATPase_c"/>
    <property type="match status" value="1"/>
</dbReference>
<dbReference type="Pfam" id="PF00512">
    <property type="entry name" value="HisKA"/>
    <property type="match status" value="1"/>
</dbReference>
<dbReference type="GO" id="GO:0005886">
    <property type="term" value="C:plasma membrane"/>
    <property type="evidence" value="ECO:0007669"/>
    <property type="project" value="UniProtKB-SubCell"/>
</dbReference>
<dbReference type="SUPFAM" id="SSF158472">
    <property type="entry name" value="HAMP domain-like"/>
    <property type="match status" value="1"/>
</dbReference>
<feature type="transmembrane region" description="Helical" evidence="11">
    <location>
        <begin position="175"/>
        <end position="194"/>
    </location>
</feature>
<dbReference type="InterPro" id="IPR003594">
    <property type="entry name" value="HATPase_dom"/>
</dbReference>
<dbReference type="SUPFAM" id="SSF55874">
    <property type="entry name" value="ATPase domain of HSP90 chaperone/DNA topoisomerase II/histidine kinase"/>
    <property type="match status" value="1"/>
</dbReference>
<dbReference type="Gene3D" id="1.10.287.130">
    <property type="match status" value="1"/>
</dbReference>
<evidence type="ECO:0000256" key="11">
    <source>
        <dbReference type="SAM" id="Phobius"/>
    </source>
</evidence>
<evidence type="ECO:0000256" key="4">
    <source>
        <dbReference type="ARBA" id="ARBA00022475"/>
    </source>
</evidence>
<dbReference type="PANTHER" id="PTHR44936:SF10">
    <property type="entry name" value="SENSOR PROTEIN RSTB"/>
    <property type="match status" value="1"/>
</dbReference>
<evidence type="ECO:0000256" key="3">
    <source>
        <dbReference type="ARBA" id="ARBA00012438"/>
    </source>
</evidence>
<dbReference type="EC" id="2.7.13.3" evidence="3"/>
<evidence type="ECO:0000256" key="10">
    <source>
        <dbReference type="SAM" id="MobiDB-lite"/>
    </source>
</evidence>
<evidence type="ECO:0000256" key="1">
    <source>
        <dbReference type="ARBA" id="ARBA00000085"/>
    </source>
</evidence>
<dbReference type="PRINTS" id="PR00344">
    <property type="entry name" value="BCTRLSENSOR"/>
</dbReference>
<keyword evidence="11" id="KW-0472">Membrane</keyword>
<dbReference type="InterPro" id="IPR050980">
    <property type="entry name" value="2C_sensor_his_kinase"/>
</dbReference>
<feature type="region of interest" description="Disordered" evidence="10">
    <location>
        <begin position="150"/>
        <end position="173"/>
    </location>
</feature>
<comment type="subcellular location">
    <subcellularLocation>
        <location evidence="2">Cell membrane</location>
        <topology evidence="2">Multi-pass membrane protein</topology>
    </subcellularLocation>
</comment>
<protein>
    <recommendedName>
        <fullName evidence="3">histidine kinase</fullName>
        <ecNumber evidence="3">2.7.13.3</ecNumber>
    </recommendedName>
</protein>
<dbReference type="InterPro" id="IPR005467">
    <property type="entry name" value="His_kinase_dom"/>
</dbReference>
<evidence type="ECO:0000256" key="5">
    <source>
        <dbReference type="ARBA" id="ARBA00022553"/>
    </source>
</evidence>
<comment type="caution">
    <text evidence="14">The sequence shown here is derived from an EMBL/GenBank/DDBJ whole genome shotgun (WGS) entry which is preliminary data.</text>
</comment>
<evidence type="ECO:0000256" key="8">
    <source>
        <dbReference type="ARBA" id="ARBA00022777"/>
    </source>
</evidence>
<evidence type="ECO:0000259" key="12">
    <source>
        <dbReference type="PROSITE" id="PS50109"/>
    </source>
</evidence>
<dbReference type="SMART" id="SM00388">
    <property type="entry name" value="HisKA"/>
    <property type="match status" value="1"/>
</dbReference>
<keyword evidence="4" id="KW-1003">Cell membrane</keyword>
<dbReference type="Proteomes" id="UP000580043">
    <property type="component" value="Unassembled WGS sequence"/>
</dbReference>
<evidence type="ECO:0000256" key="7">
    <source>
        <dbReference type="ARBA" id="ARBA00022741"/>
    </source>
</evidence>
<dbReference type="InterPro" id="IPR003660">
    <property type="entry name" value="HAMP_dom"/>
</dbReference>
<keyword evidence="15" id="KW-1185">Reference proteome</keyword>
<keyword evidence="11" id="KW-1133">Transmembrane helix</keyword>
<dbReference type="SUPFAM" id="SSF47384">
    <property type="entry name" value="Homodimeric domain of signal transducing histidine kinase"/>
    <property type="match status" value="1"/>
</dbReference>
<sequence length="473" mass="51438">MRPGRLFWKFFFAFWLALLVASAAVGTAVWLHREALERERADVGRLLGVAEGPRADMAVAAAASVLAHGGEEALRRLLAEWSGERAPRVLVVDDAGHDLLGREVASAALAEARAWRDDDGHRQPVRQVSGLDGRHWVLFIPARAEDGAWERHLRPGGGRPPPPPGRHGPTPPNPWIPIGSGLLASVLFSALLAWHLSKPIRSLRWALGSVAAGNLETRVRPLMGARRDEIADLGEDFDRMARQLQSLIVSQRRLLHDVSHELRSPLARLQAAIGLLRQDPARLAASIERIEREAGRLDDLVGQLLTMARLEAGVRDAPKARIELFDLAASIAEDARFEAQSLGRDLLFHGDGEAEATLRVELIQRAFENVMRNAVKYTAEGSCVQVAAVQEGDVFVLRVDDAGPGVPAADLEAIFEPFYRCGAGQGADGFGLGLAIARRAVDLHGGRLRAENRPEGGLRIEIRLPLGGTAQKE</sequence>
<dbReference type="InterPro" id="IPR004358">
    <property type="entry name" value="Sig_transdc_His_kin-like_C"/>
</dbReference>
<dbReference type="EMBL" id="JABBGA010000021">
    <property type="protein sequence ID" value="NML28049.1"/>
    <property type="molecule type" value="Genomic_DNA"/>
</dbReference>
<keyword evidence="5" id="KW-0597">Phosphoprotein</keyword>